<accession>A0A328DNC7</accession>
<evidence type="ECO:0000313" key="2">
    <source>
        <dbReference type="Proteomes" id="UP000249390"/>
    </source>
</evidence>
<sequence>MVKYWRSTYRFTTMMVITAEEKLEGGGAEYDELQPSAILHPKVVDGRELSISVDYLPCFNDGMAGGGNILASCDNLILCSPRKNYVDEGVYDLCNPYTKQ</sequence>
<reference evidence="1 2" key="1">
    <citation type="submission" date="2018-06" db="EMBL/GenBank/DDBJ databases">
        <title>The Genome of Cuscuta australis (Dodder) Provides Insight into the Evolution of Plant Parasitism.</title>
        <authorList>
            <person name="Liu H."/>
        </authorList>
    </citation>
    <scope>NUCLEOTIDE SEQUENCE [LARGE SCALE GENOMIC DNA]</scope>
    <source>
        <strain evidence="2">cv. Yunnan</strain>
        <tissue evidence="1">Vines</tissue>
    </source>
</reference>
<proteinExistence type="predicted"/>
<dbReference type="AlphaFoldDB" id="A0A328DNC7"/>
<dbReference type="EMBL" id="NQVE01000116">
    <property type="protein sequence ID" value="RAL47185.1"/>
    <property type="molecule type" value="Genomic_DNA"/>
</dbReference>
<name>A0A328DNC7_9ASTE</name>
<comment type="caution">
    <text evidence="1">The sequence shown here is derived from an EMBL/GenBank/DDBJ whole genome shotgun (WGS) entry which is preliminary data.</text>
</comment>
<gene>
    <name evidence="1" type="ORF">DM860_017000</name>
</gene>
<protein>
    <submittedName>
        <fullName evidence="1">Uncharacterized protein</fullName>
    </submittedName>
</protein>
<dbReference type="Proteomes" id="UP000249390">
    <property type="component" value="Unassembled WGS sequence"/>
</dbReference>
<organism evidence="1 2">
    <name type="scientific">Cuscuta australis</name>
    <dbReference type="NCBI Taxonomy" id="267555"/>
    <lineage>
        <taxon>Eukaryota</taxon>
        <taxon>Viridiplantae</taxon>
        <taxon>Streptophyta</taxon>
        <taxon>Embryophyta</taxon>
        <taxon>Tracheophyta</taxon>
        <taxon>Spermatophyta</taxon>
        <taxon>Magnoliopsida</taxon>
        <taxon>eudicotyledons</taxon>
        <taxon>Gunneridae</taxon>
        <taxon>Pentapetalae</taxon>
        <taxon>asterids</taxon>
        <taxon>lamiids</taxon>
        <taxon>Solanales</taxon>
        <taxon>Convolvulaceae</taxon>
        <taxon>Cuscuteae</taxon>
        <taxon>Cuscuta</taxon>
        <taxon>Cuscuta subgen. Grammica</taxon>
        <taxon>Cuscuta sect. Cleistogrammica</taxon>
    </lineage>
</organism>
<evidence type="ECO:0000313" key="1">
    <source>
        <dbReference type="EMBL" id="RAL47185.1"/>
    </source>
</evidence>
<keyword evidence="2" id="KW-1185">Reference proteome</keyword>